<reference evidence="2 3" key="1">
    <citation type="journal article" date="2014" name="Nat. Commun.">
        <title>Klebsormidium flaccidum genome reveals primary factors for plant terrestrial adaptation.</title>
        <authorList>
            <person name="Hori K."/>
            <person name="Maruyama F."/>
            <person name="Fujisawa T."/>
            <person name="Togashi T."/>
            <person name="Yamamoto N."/>
            <person name="Seo M."/>
            <person name="Sato S."/>
            <person name="Yamada T."/>
            <person name="Mori H."/>
            <person name="Tajima N."/>
            <person name="Moriyama T."/>
            <person name="Ikeuchi M."/>
            <person name="Watanabe M."/>
            <person name="Wada H."/>
            <person name="Kobayashi K."/>
            <person name="Saito M."/>
            <person name="Masuda T."/>
            <person name="Sasaki-Sekimoto Y."/>
            <person name="Mashiguchi K."/>
            <person name="Awai K."/>
            <person name="Shimojima M."/>
            <person name="Masuda S."/>
            <person name="Iwai M."/>
            <person name="Nobusawa T."/>
            <person name="Narise T."/>
            <person name="Kondo S."/>
            <person name="Saito H."/>
            <person name="Sato R."/>
            <person name="Murakawa M."/>
            <person name="Ihara Y."/>
            <person name="Oshima-Yamada Y."/>
            <person name="Ohtaka K."/>
            <person name="Satoh M."/>
            <person name="Sonobe K."/>
            <person name="Ishii M."/>
            <person name="Ohtani R."/>
            <person name="Kanamori-Sato M."/>
            <person name="Honoki R."/>
            <person name="Miyazaki D."/>
            <person name="Mochizuki H."/>
            <person name="Umetsu J."/>
            <person name="Higashi K."/>
            <person name="Shibata D."/>
            <person name="Kamiya Y."/>
            <person name="Sato N."/>
            <person name="Nakamura Y."/>
            <person name="Tabata S."/>
            <person name="Ida S."/>
            <person name="Kurokawa K."/>
            <person name="Ohta H."/>
        </authorList>
    </citation>
    <scope>NUCLEOTIDE SEQUENCE [LARGE SCALE GENOMIC DNA]</scope>
    <source>
        <strain evidence="2 3">NIES-2285</strain>
    </source>
</reference>
<sequence length="539" mass="57006">MLGLYPVTCTPSLTGHSQVEAMASGVLLDSSHDEKKRKLQESSLLSMDMDVDHASKRPCLATGSDGQVGMARQNQNPSQWQGPAFDWEEVHRQADEAESPLEQVKRVDFPKTLRRAESEPVFDTGPPRGKPWASSFGKTNPQLTGMGKPNPQLSGMVKGSNPLWGSAKPVRQPVIIQPMTSAPLFPPTATSGHTPPSPDSNTSSRLSKRSFAEDDGATASGAGVSGLSHEGPPGKMTAGTPLRPAPKHRRILEEVNSSSEDEGDGDVEPQTKSVLAEQFPKGGAGASRNQGGGARSADSGRLLQSSAQNAPLHDGGLFAGGRRQVFPPLPGMMKRSTSRADLTEEKRPATPSGGGVPLFERLTRGLPPAGERSGESVGSERSEGGRSTKDKEELRRKELDSVHPALRRSMFPLRSESGLSGLGTSDRRAPVSNLSGGVGIENVVKQGSAGASFRPRPPMGRSGVHSTGIETLGAAKFVLPNGVKVTKAASDSLVPGPTLTDEAMRERTLNSVSITSAQGRKQTVEDEFEAYFAMMGISM</sequence>
<accession>A0A1Y1ID70</accession>
<dbReference type="Proteomes" id="UP000054558">
    <property type="component" value="Unassembled WGS sequence"/>
</dbReference>
<feature type="compositionally biased region" description="Polar residues" evidence="1">
    <location>
        <begin position="188"/>
        <end position="205"/>
    </location>
</feature>
<dbReference type="AlphaFoldDB" id="A0A1Y1ID70"/>
<evidence type="ECO:0000256" key="1">
    <source>
        <dbReference type="SAM" id="MobiDB-lite"/>
    </source>
</evidence>
<protein>
    <submittedName>
        <fullName evidence="2">Uncharacterized protein</fullName>
    </submittedName>
</protein>
<feature type="region of interest" description="Disordered" evidence="1">
    <location>
        <begin position="119"/>
        <end position="165"/>
    </location>
</feature>
<keyword evidence="3" id="KW-1185">Reference proteome</keyword>
<organism evidence="2 3">
    <name type="scientific">Klebsormidium nitens</name>
    <name type="common">Green alga</name>
    <name type="synonym">Ulothrix nitens</name>
    <dbReference type="NCBI Taxonomy" id="105231"/>
    <lineage>
        <taxon>Eukaryota</taxon>
        <taxon>Viridiplantae</taxon>
        <taxon>Streptophyta</taxon>
        <taxon>Klebsormidiophyceae</taxon>
        <taxon>Klebsormidiales</taxon>
        <taxon>Klebsormidiaceae</taxon>
        <taxon>Klebsormidium</taxon>
    </lineage>
</organism>
<feature type="region of interest" description="Disordered" evidence="1">
    <location>
        <begin position="180"/>
        <end position="430"/>
    </location>
</feature>
<gene>
    <name evidence="2" type="ORF">KFL_004680090</name>
</gene>
<dbReference type="EMBL" id="DF237417">
    <property type="protein sequence ID" value="GAQ88905.1"/>
    <property type="molecule type" value="Genomic_DNA"/>
</dbReference>
<feature type="compositionally biased region" description="Gly residues" evidence="1">
    <location>
        <begin position="282"/>
        <end position="294"/>
    </location>
</feature>
<name>A0A1Y1ID70_KLENI</name>
<evidence type="ECO:0000313" key="3">
    <source>
        <dbReference type="Proteomes" id="UP000054558"/>
    </source>
</evidence>
<feature type="compositionally biased region" description="Basic and acidic residues" evidence="1">
    <location>
        <begin position="372"/>
        <end position="401"/>
    </location>
</feature>
<evidence type="ECO:0000313" key="2">
    <source>
        <dbReference type="EMBL" id="GAQ88905.1"/>
    </source>
</evidence>
<proteinExistence type="predicted"/>